<sequence length="98" mass="10840">MSMSDFDFSSNAGEYKNFRQINRDRKDPSLWKTRGTHLTVTRGTHHHPNHHHPDSPKDMHEAVLLSGSPQGKAKDVSTSHIQGRANVAGKAQTSGQPS</sequence>
<name>A0A438IW65_VITVI</name>
<dbReference type="AlphaFoldDB" id="A0A438IW65"/>
<dbReference type="Proteomes" id="UP000288805">
    <property type="component" value="Unassembled WGS sequence"/>
</dbReference>
<evidence type="ECO:0000313" key="4">
    <source>
        <dbReference type="Proteomes" id="UP000288805"/>
    </source>
</evidence>
<feature type="compositionally biased region" description="Polar residues" evidence="1">
    <location>
        <begin position="1"/>
        <end position="12"/>
    </location>
</feature>
<reference evidence="3 4" key="1">
    <citation type="journal article" date="2018" name="PLoS Genet.">
        <title>Population sequencing reveals clonal diversity and ancestral inbreeding in the grapevine cultivar Chardonnay.</title>
        <authorList>
            <person name="Roach M.J."/>
            <person name="Johnson D.L."/>
            <person name="Bohlmann J."/>
            <person name="van Vuuren H.J."/>
            <person name="Jones S.J."/>
            <person name="Pretorius I.S."/>
            <person name="Schmidt S.A."/>
            <person name="Borneman A.R."/>
        </authorList>
    </citation>
    <scope>NUCLEOTIDE SEQUENCE [LARGE SCALE GENOMIC DNA]</scope>
    <source>
        <strain evidence="4">cv. Chardonnay</strain>
        <strain evidence="3">I10V1</strain>
        <tissue evidence="3">Leaf</tissue>
    </source>
</reference>
<dbReference type="EMBL" id="QGNW01001445">
    <property type="protein sequence ID" value="RVW41016.1"/>
    <property type="molecule type" value="Genomic_DNA"/>
</dbReference>
<accession>A0A438IW65</accession>
<gene>
    <name evidence="3" type="ORF">CK203_022844</name>
    <name evidence="2" type="ORF">CK203_069796</name>
</gene>
<evidence type="ECO:0000256" key="1">
    <source>
        <dbReference type="SAM" id="MobiDB-lite"/>
    </source>
</evidence>
<organism evidence="3 4">
    <name type="scientific">Vitis vinifera</name>
    <name type="common">Grape</name>
    <dbReference type="NCBI Taxonomy" id="29760"/>
    <lineage>
        <taxon>Eukaryota</taxon>
        <taxon>Viridiplantae</taxon>
        <taxon>Streptophyta</taxon>
        <taxon>Embryophyta</taxon>
        <taxon>Tracheophyta</taxon>
        <taxon>Spermatophyta</taxon>
        <taxon>Magnoliopsida</taxon>
        <taxon>eudicotyledons</taxon>
        <taxon>Gunneridae</taxon>
        <taxon>Pentapetalae</taxon>
        <taxon>rosids</taxon>
        <taxon>Vitales</taxon>
        <taxon>Vitaceae</taxon>
        <taxon>Viteae</taxon>
        <taxon>Vitis</taxon>
    </lineage>
</organism>
<dbReference type="EMBL" id="QGNW01000078">
    <property type="protein sequence ID" value="RVX00980.1"/>
    <property type="molecule type" value="Genomic_DNA"/>
</dbReference>
<evidence type="ECO:0000313" key="3">
    <source>
        <dbReference type="EMBL" id="RVX00980.1"/>
    </source>
</evidence>
<proteinExistence type="predicted"/>
<feature type="compositionally biased region" description="Basic and acidic residues" evidence="1">
    <location>
        <begin position="51"/>
        <end position="61"/>
    </location>
</feature>
<evidence type="ECO:0000313" key="2">
    <source>
        <dbReference type="EMBL" id="RVW41016.1"/>
    </source>
</evidence>
<feature type="region of interest" description="Disordered" evidence="1">
    <location>
        <begin position="1"/>
        <end position="98"/>
    </location>
</feature>
<protein>
    <submittedName>
        <fullName evidence="3">Uncharacterized protein</fullName>
    </submittedName>
</protein>
<comment type="caution">
    <text evidence="3">The sequence shown here is derived from an EMBL/GenBank/DDBJ whole genome shotgun (WGS) entry which is preliminary data.</text>
</comment>